<dbReference type="PANTHER" id="PTHR43547:SF2">
    <property type="entry name" value="HYBRID SIGNAL TRANSDUCTION HISTIDINE KINASE C"/>
    <property type="match status" value="1"/>
</dbReference>
<dbReference type="InterPro" id="IPR031621">
    <property type="entry name" value="HisKA_7TM"/>
</dbReference>
<feature type="transmembrane region" description="Helical" evidence="6">
    <location>
        <begin position="38"/>
        <end position="54"/>
    </location>
</feature>
<comment type="caution">
    <text evidence="8">The sequence shown here is derived from an EMBL/GenBank/DDBJ whole genome shotgun (WGS) entry which is preliminary data.</text>
</comment>
<evidence type="ECO:0000313" key="9">
    <source>
        <dbReference type="Proteomes" id="UP000231379"/>
    </source>
</evidence>
<dbReference type="Pfam" id="PF16927">
    <property type="entry name" value="HisKA_7TM"/>
    <property type="match status" value="1"/>
</dbReference>
<keyword evidence="6" id="KW-0472">Membrane</keyword>
<evidence type="ECO:0000256" key="5">
    <source>
        <dbReference type="ARBA" id="ARBA00022777"/>
    </source>
</evidence>
<dbReference type="InterPro" id="IPR004358">
    <property type="entry name" value="Sig_transdc_His_kin-like_C"/>
</dbReference>
<evidence type="ECO:0000256" key="2">
    <source>
        <dbReference type="ARBA" id="ARBA00012438"/>
    </source>
</evidence>
<evidence type="ECO:0000256" key="3">
    <source>
        <dbReference type="ARBA" id="ARBA00022553"/>
    </source>
</evidence>
<feature type="transmembrane region" description="Helical" evidence="6">
    <location>
        <begin position="66"/>
        <end position="87"/>
    </location>
</feature>
<accession>A0A2H0U988</accession>
<dbReference type="PANTHER" id="PTHR43547">
    <property type="entry name" value="TWO-COMPONENT HISTIDINE KINASE"/>
    <property type="match status" value="1"/>
</dbReference>
<dbReference type="SUPFAM" id="SSF55874">
    <property type="entry name" value="ATPase domain of HSP90 chaperone/DNA topoisomerase II/histidine kinase"/>
    <property type="match status" value="1"/>
</dbReference>
<dbReference type="InterPro" id="IPR005467">
    <property type="entry name" value="His_kinase_dom"/>
</dbReference>
<dbReference type="InterPro" id="IPR036890">
    <property type="entry name" value="HATPase_C_sf"/>
</dbReference>
<feature type="transmembrane region" description="Helical" evidence="6">
    <location>
        <begin position="260"/>
        <end position="283"/>
    </location>
</feature>
<feature type="domain" description="Histidine kinase" evidence="7">
    <location>
        <begin position="312"/>
        <end position="530"/>
    </location>
</feature>
<feature type="transmembrane region" description="Helical" evidence="6">
    <location>
        <begin position="99"/>
        <end position="121"/>
    </location>
</feature>
<feature type="transmembrane region" description="Helical" evidence="6">
    <location>
        <begin position="232"/>
        <end position="254"/>
    </location>
</feature>
<dbReference type="PROSITE" id="PS50109">
    <property type="entry name" value="HIS_KIN"/>
    <property type="match status" value="1"/>
</dbReference>
<evidence type="ECO:0000313" key="8">
    <source>
        <dbReference type="EMBL" id="PIR82246.1"/>
    </source>
</evidence>
<dbReference type="AlphaFoldDB" id="A0A2H0U988"/>
<dbReference type="FunFam" id="3.30.565.10:FF:000006">
    <property type="entry name" value="Sensor histidine kinase WalK"/>
    <property type="match status" value="1"/>
</dbReference>
<dbReference type="SMART" id="SM00387">
    <property type="entry name" value="HATPase_c"/>
    <property type="match status" value="1"/>
</dbReference>
<dbReference type="InterPro" id="IPR003594">
    <property type="entry name" value="HATPase_dom"/>
</dbReference>
<feature type="transmembrane region" description="Helical" evidence="6">
    <location>
        <begin position="173"/>
        <end position="199"/>
    </location>
</feature>
<organism evidence="8 9">
    <name type="scientific">Candidatus Kaiserbacteria bacterium CG10_big_fil_rev_8_21_14_0_10_59_10</name>
    <dbReference type="NCBI Taxonomy" id="1974612"/>
    <lineage>
        <taxon>Bacteria</taxon>
        <taxon>Candidatus Kaiseribacteriota</taxon>
    </lineage>
</organism>
<keyword evidence="4" id="KW-0808">Transferase</keyword>
<proteinExistence type="predicted"/>
<dbReference type="EMBL" id="PFBM01000021">
    <property type="protein sequence ID" value="PIR82246.1"/>
    <property type="molecule type" value="Genomic_DNA"/>
</dbReference>
<feature type="transmembrane region" description="Helical" evidence="6">
    <location>
        <begin position="141"/>
        <end position="161"/>
    </location>
</feature>
<evidence type="ECO:0000256" key="1">
    <source>
        <dbReference type="ARBA" id="ARBA00000085"/>
    </source>
</evidence>
<keyword evidence="6" id="KW-0812">Transmembrane</keyword>
<dbReference type="Proteomes" id="UP000231379">
    <property type="component" value="Unassembled WGS sequence"/>
</dbReference>
<feature type="transmembrane region" description="Helical" evidence="6">
    <location>
        <begin position="6"/>
        <end position="26"/>
    </location>
</feature>
<dbReference type="Pfam" id="PF02518">
    <property type="entry name" value="HATPase_c"/>
    <property type="match status" value="1"/>
</dbReference>
<keyword evidence="6" id="KW-1133">Transmembrane helix</keyword>
<protein>
    <recommendedName>
        <fullName evidence="2">histidine kinase</fullName>
        <ecNumber evidence="2">2.7.13.3</ecNumber>
    </recommendedName>
</protein>
<keyword evidence="3" id="KW-0597">Phosphoprotein</keyword>
<gene>
    <name evidence="8" type="ORF">COU20_03765</name>
</gene>
<sequence length="530" mass="58327">MIEFNLDLLAVGITVAGTGVLGFTILFSEKASITNRTFFAFSIITMLWSIANYLQYQPSDPEAGLWIVRIIIFLGAWHAFSFFQLCYVFPRANVAFPAWYRFAAIPAVILISAATLTPLALKEVTSVSPNGVITSISNGPIMPLFGVIVSLLIISGILLLIRKAYRATPSDRLPIVLIGTGTLITFIFILIFNLILPAAFDNPRFLPLSAVFIFPFIAFTAYAILRHKLFNIKVTAVSTLVFVLAIGVFAEIIFSTDALILLFRSSIFLLVLAAGVLLIRAVIREVEQRELIEKQERELHIINAQQESLLHFISHEVKGYLTKNQAAFASITEGDYGALPQSLKRVAALALADTRKGVETVMSILEASDMKSGSVTYAREEFDLRELAEQVVRDLSESARERNLALTFSAKKGSYVMRGDKEKLQKHVVRNLVDNAIRYTLSGSVKVALERDTGTIRLTVSDTGVGITPEDMAQLFTQGGRGKESTKVNVHSTGYGLFIAKSIVEAHKGRIWAESEGKGKGSRFIVELPA</sequence>
<name>A0A2H0U988_9BACT</name>
<feature type="transmembrane region" description="Helical" evidence="6">
    <location>
        <begin position="205"/>
        <end position="225"/>
    </location>
</feature>
<dbReference type="EC" id="2.7.13.3" evidence="2"/>
<comment type="catalytic activity">
    <reaction evidence="1">
        <text>ATP + protein L-histidine = ADP + protein N-phospho-L-histidine.</text>
        <dbReference type="EC" id="2.7.13.3"/>
    </reaction>
</comment>
<evidence type="ECO:0000256" key="6">
    <source>
        <dbReference type="SAM" id="Phobius"/>
    </source>
</evidence>
<evidence type="ECO:0000259" key="7">
    <source>
        <dbReference type="PROSITE" id="PS50109"/>
    </source>
</evidence>
<reference evidence="9" key="1">
    <citation type="submission" date="2017-09" db="EMBL/GenBank/DDBJ databases">
        <title>Depth-based differentiation of microbial function through sediment-hosted aquifers and enrichment of novel symbionts in the deep terrestrial subsurface.</title>
        <authorList>
            <person name="Probst A.J."/>
            <person name="Ladd B."/>
            <person name="Jarett J.K."/>
            <person name="Geller-Mcgrath D.E."/>
            <person name="Sieber C.M.K."/>
            <person name="Emerson J.B."/>
            <person name="Anantharaman K."/>
            <person name="Thomas B.C."/>
            <person name="Malmstrom R."/>
            <person name="Stieglmeier M."/>
            <person name="Klingl A."/>
            <person name="Woyke T."/>
            <person name="Ryan C.M."/>
            <person name="Banfield J.F."/>
        </authorList>
    </citation>
    <scope>NUCLEOTIDE SEQUENCE [LARGE SCALE GENOMIC DNA]</scope>
</reference>
<dbReference type="GO" id="GO:0000155">
    <property type="term" value="F:phosphorelay sensor kinase activity"/>
    <property type="evidence" value="ECO:0007669"/>
    <property type="project" value="TreeGrafter"/>
</dbReference>
<evidence type="ECO:0000256" key="4">
    <source>
        <dbReference type="ARBA" id="ARBA00022679"/>
    </source>
</evidence>
<dbReference type="PRINTS" id="PR00344">
    <property type="entry name" value="BCTRLSENSOR"/>
</dbReference>
<dbReference type="Gene3D" id="3.30.565.10">
    <property type="entry name" value="Histidine kinase-like ATPase, C-terminal domain"/>
    <property type="match status" value="1"/>
</dbReference>
<keyword evidence="5" id="KW-0418">Kinase</keyword>